<dbReference type="Gene3D" id="3.40.50.1000">
    <property type="entry name" value="HAD superfamily/HAD-like"/>
    <property type="match status" value="1"/>
</dbReference>
<dbReference type="PRINTS" id="PR00413">
    <property type="entry name" value="HADHALOGNASE"/>
</dbReference>
<dbReference type="SFLD" id="SFLDG01129">
    <property type="entry name" value="C1.5:_HAD__Beta-PGM__Phosphata"/>
    <property type="match status" value="1"/>
</dbReference>
<dbReference type="InterPro" id="IPR023214">
    <property type="entry name" value="HAD_sf"/>
</dbReference>
<dbReference type="GO" id="GO:0005829">
    <property type="term" value="C:cytosol"/>
    <property type="evidence" value="ECO:0007669"/>
    <property type="project" value="TreeGrafter"/>
</dbReference>
<dbReference type="HAMAP" id="MF_01250">
    <property type="entry name" value="Pyrophosphat_PpaX"/>
    <property type="match status" value="1"/>
</dbReference>
<dbReference type="Proteomes" id="UP000246996">
    <property type="component" value="Chromosome"/>
</dbReference>
<gene>
    <name evidence="3" type="primary">ppaX</name>
    <name evidence="4" type="ORF">C1N76_09815</name>
</gene>
<dbReference type="RefSeq" id="WP_011232549.1">
    <property type="nucleotide sequence ID" value="NZ_CP017071.1"/>
</dbReference>
<dbReference type="PANTHER" id="PTHR43434">
    <property type="entry name" value="PHOSPHOGLYCOLATE PHOSPHATASE"/>
    <property type="match status" value="1"/>
</dbReference>
<dbReference type="InterPro" id="IPR036412">
    <property type="entry name" value="HAD-like_sf"/>
</dbReference>
<keyword evidence="1 3" id="KW-0378">Hydrolase</keyword>
<dbReference type="Gene3D" id="1.10.150.240">
    <property type="entry name" value="Putative phosphatase, domain 2"/>
    <property type="match status" value="1"/>
</dbReference>
<sequence length="222" mass="25387">MTIRTILFDLDGTLIDTNELIIQSFLHTLEKYYPGRYGREDVLPFIGPSLYETFSSLDPERAEEMVKTYRTFNHARHDELIREFDTVYETIETLHRHGFRLGVVTTKMHDTALMGLRKTRLEPFFSCVIGLDDVSRPKPDPEPIHKALEALQSKSDEALMVGDNYHDILAGKNAGVKTAGVAWAIKGRGYLEQYEPDYMLEKMSDLLAIVGINERKEETSSQ</sequence>
<dbReference type="InterPro" id="IPR023198">
    <property type="entry name" value="PGP-like_dom2"/>
</dbReference>
<dbReference type="EMBL" id="CP027303">
    <property type="protein sequence ID" value="AWO74777.1"/>
    <property type="molecule type" value="Genomic_DNA"/>
</dbReference>
<feature type="active site" description="Nucleophile" evidence="3">
    <location>
        <position position="9"/>
    </location>
</feature>
<evidence type="ECO:0000313" key="5">
    <source>
        <dbReference type="Proteomes" id="UP000246996"/>
    </source>
</evidence>
<dbReference type="InterPro" id="IPR023733">
    <property type="entry name" value="Pyrophosphatase_Ppax"/>
</dbReference>
<dbReference type="InterPro" id="IPR050155">
    <property type="entry name" value="HAD-like_hydrolase_sf"/>
</dbReference>
<dbReference type="InterPro" id="IPR041492">
    <property type="entry name" value="HAD_2"/>
</dbReference>
<dbReference type="SFLD" id="SFLDG01135">
    <property type="entry name" value="C1.5.6:_HAD__Beta-PGM__Phospha"/>
    <property type="match status" value="1"/>
</dbReference>
<dbReference type="CDD" id="cd02616">
    <property type="entry name" value="HAD_PPase"/>
    <property type="match status" value="1"/>
</dbReference>
<organism evidence="4 5">
    <name type="scientific">Geobacillus thermoleovorans</name>
    <name type="common">Bacillus thermoleovorans</name>
    <dbReference type="NCBI Taxonomy" id="33941"/>
    <lineage>
        <taxon>Bacteria</taxon>
        <taxon>Bacillati</taxon>
        <taxon>Bacillota</taxon>
        <taxon>Bacilli</taxon>
        <taxon>Bacillales</taxon>
        <taxon>Anoxybacillaceae</taxon>
        <taxon>Geobacillus</taxon>
        <taxon>Geobacillus thermoleovorans group</taxon>
    </lineage>
</organism>
<dbReference type="EC" id="3.6.1.1" evidence="3"/>
<dbReference type="SFLD" id="SFLDS00003">
    <property type="entry name" value="Haloacid_Dehalogenase"/>
    <property type="match status" value="1"/>
</dbReference>
<dbReference type="SUPFAM" id="SSF56784">
    <property type="entry name" value="HAD-like"/>
    <property type="match status" value="1"/>
</dbReference>
<dbReference type="PANTHER" id="PTHR43434:SF26">
    <property type="entry name" value="PYROPHOSPHATASE PPAX"/>
    <property type="match status" value="1"/>
</dbReference>
<comment type="function">
    <text evidence="3">Hydrolyzes pyrophosphate formed during P-Ser-HPr dephosphorylation by HPrK/P. Might play a role in controlling the intracellular pyrophosphate pool.</text>
</comment>
<keyword evidence="2 3" id="KW-0460">Magnesium</keyword>
<name>A0A2Z3N7B2_GEOTH</name>
<proteinExistence type="inferred from homology"/>
<reference evidence="5" key="1">
    <citation type="submission" date="2018-02" db="EMBL/GenBank/DDBJ databases">
        <title>The complete genome of bacterial strain SGAirxxxx.</title>
        <authorList>
            <person name="Schuster S.C."/>
        </authorList>
    </citation>
    <scope>NUCLEOTIDE SEQUENCE [LARGE SCALE GENOMIC DNA]</scope>
    <source>
        <strain evidence="5">SGAir0734</strain>
    </source>
</reference>
<comment type="cofactor">
    <cofactor evidence="3">
        <name>Mg(2+)</name>
        <dbReference type="ChEBI" id="CHEBI:18420"/>
    </cofactor>
</comment>
<protein>
    <recommendedName>
        <fullName evidence="3">Pyrophosphatase PpaX</fullName>
        <ecNumber evidence="3">3.6.1.1</ecNumber>
    </recommendedName>
</protein>
<accession>A0A2Z3N7B2</accession>
<dbReference type="GO" id="GO:0006281">
    <property type="term" value="P:DNA repair"/>
    <property type="evidence" value="ECO:0007669"/>
    <property type="project" value="TreeGrafter"/>
</dbReference>
<evidence type="ECO:0000313" key="4">
    <source>
        <dbReference type="EMBL" id="AWO74777.1"/>
    </source>
</evidence>
<dbReference type="FunFam" id="3.40.50.1000:FF:000022">
    <property type="entry name" value="Phosphoglycolate phosphatase"/>
    <property type="match status" value="1"/>
</dbReference>
<dbReference type="GO" id="GO:0000287">
    <property type="term" value="F:magnesium ion binding"/>
    <property type="evidence" value="ECO:0007669"/>
    <property type="project" value="UniProtKB-UniRule"/>
</dbReference>
<comment type="catalytic activity">
    <reaction evidence="3">
        <text>diphosphate + H2O = 2 phosphate + H(+)</text>
        <dbReference type="Rhea" id="RHEA:24576"/>
        <dbReference type="ChEBI" id="CHEBI:15377"/>
        <dbReference type="ChEBI" id="CHEBI:15378"/>
        <dbReference type="ChEBI" id="CHEBI:33019"/>
        <dbReference type="ChEBI" id="CHEBI:43474"/>
        <dbReference type="EC" id="3.6.1.1"/>
    </reaction>
</comment>
<evidence type="ECO:0000256" key="3">
    <source>
        <dbReference type="HAMAP-Rule" id="MF_01250"/>
    </source>
</evidence>
<dbReference type="GO" id="GO:0008967">
    <property type="term" value="F:phosphoglycolate phosphatase activity"/>
    <property type="evidence" value="ECO:0007669"/>
    <property type="project" value="TreeGrafter"/>
</dbReference>
<dbReference type="NCBIfam" id="TIGR01549">
    <property type="entry name" value="HAD-SF-IA-v1"/>
    <property type="match status" value="1"/>
</dbReference>
<dbReference type="Pfam" id="PF13419">
    <property type="entry name" value="HAD_2"/>
    <property type="match status" value="1"/>
</dbReference>
<evidence type="ECO:0000256" key="2">
    <source>
        <dbReference type="ARBA" id="ARBA00022842"/>
    </source>
</evidence>
<dbReference type="NCBIfam" id="NF009804">
    <property type="entry name" value="PRK13288.1"/>
    <property type="match status" value="1"/>
</dbReference>
<dbReference type="GO" id="GO:0004427">
    <property type="term" value="F:inorganic diphosphate phosphatase activity"/>
    <property type="evidence" value="ECO:0007669"/>
    <property type="project" value="UniProtKB-UniRule"/>
</dbReference>
<dbReference type="AlphaFoldDB" id="A0A2Z3N7B2"/>
<evidence type="ECO:0000256" key="1">
    <source>
        <dbReference type="ARBA" id="ARBA00022801"/>
    </source>
</evidence>
<comment type="similarity">
    <text evidence="3">Belongs to the HAD-like hydrolase superfamily. PpaX family.</text>
</comment>
<dbReference type="InterPro" id="IPR006439">
    <property type="entry name" value="HAD-SF_hydro_IA"/>
</dbReference>